<dbReference type="GO" id="GO:0016491">
    <property type="term" value="F:oxidoreductase activity"/>
    <property type="evidence" value="ECO:0007669"/>
    <property type="project" value="InterPro"/>
</dbReference>
<dbReference type="Gene3D" id="3.30.70.100">
    <property type="match status" value="1"/>
</dbReference>
<evidence type="ECO:0000313" key="2">
    <source>
        <dbReference type="EMBL" id="AZG46024.1"/>
    </source>
</evidence>
<gene>
    <name evidence="2" type="ORF">D7316_02624</name>
</gene>
<dbReference type="Proteomes" id="UP000271469">
    <property type="component" value="Chromosome"/>
</dbReference>
<sequence length="106" mass="11127">MTIRVAVCYGQPDDPAAFDEHYERVHIPLASKVPGLTGYTYSKASSLDGSAPPYYSVASLFFPDAETLRAGLTSPEMAAAAGDVPNFATGGATLFTHEEVSVLDVG</sequence>
<reference evidence="2 3" key="1">
    <citation type="submission" date="2018-11" db="EMBL/GenBank/DDBJ databases">
        <title>Gordonia insulae sp. nov., isolated from an island soil.</title>
        <authorList>
            <person name="Kim Y.S."/>
            <person name="Kim S.B."/>
        </authorList>
    </citation>
    <scope>NUCLEOTIDE SEQUENCE [LARGE SCALE GENOMIC DNA]</scope>
    <source>
        <strain evidence="2 3">MMS17-SY073</strain>
    </source>
</reference>
<protein>
    <recommendedName>
        <fullName evidence="1">EthD domain-containing protein</fullName>
    </recommendedName>
</protein>
<dbReference type="InterPro" id="IPR009799">
    <property type="entry name" value="EthD_dom"/>
</dbReference>
<evidence type="ECO:0000313" key="3">
    <source>
        <dbReference type="Proteomes" id="UP000271469"/>
    </source>
</evidence>
<dbReference type="AlphaFoldDB" id="A0A3G8JLR7"/>
<feature type="domain" description="EthD" evidence="1">
    <location>
        <begin position="14"/>
        <end position="89"/>
    </location>
</feature>
<dbReference type="SUPFAM" id="SSF54909">
    <property type="entry name" value="Dimeric alpha+beta barrel"/>
    <property type="match status" value="1"/>
</dbReference>
<evidence type="ECO:0000259" key="1">
    <source>
        <dbReference type="Pfam" id="PF07110"/>
    </source>
</evidence>
<dbReference type="EMBL" id="CP033972">
    <property type="protein sequence ID" value="AZG46024.1"/>
    <property type="molecule type" value="Genomic_DNA"/>
</dbReference>
<accession>A0A3G8JLR7</accession>
<dbReference type="PANTHER" id="PTHR40260">
    <property type="entry name" value="BLR8190 PROTEIN"/>
    <property type="match status" value="1"/>
</dbReference>
<organism evidence="2 3">
    <name type="scientific">Gordonia insulae</name>
    <dbReference type="NCBI Taxonomy" id="2420509"/>
    <lineage>
        <taxon>Bacteria</taxon>
        <taxon>Bacillati</taxon>
        <taxon>Actinomycetota</taxon>
        <taxon>Actinomycetes</taxon>
        <taxon>Mycobacteriales</taxon>
        <taxon>Gordoniaceae</taxon>
        <taxon>Gordonia</taxon>
    </lineage>
</organism>
<keyword evidence="3" id="KW-1185">Reference proteome</keyword>
<name>A0A3G8JLR7_9ACTN</name>
<dbReference type="OrthoDB" id="5294870at2"/>
<dbReference type="NCBIfam" id="TIGR02118">
    <property type="entry name" value="EthD family reductase"/>
    <property type="match status" value="1"/>
</dbReference>
<dbReference type="InterPro" id="IPR011008">
    <property type="entry name" value="Dimeric_a/b-barrel"/>
</dbReference>
<dbReference type="Pfam" id="PF07110">
    <property type="entry name" value="EthD"/>
    <property type="match status" value="1"/>
</dbReference>
<dbReference type="KEGG" id="gom:D7316_02624"/>
<dbReference type="RefSeq" id="WP_124708602.1">
    <property type="nucleotide sequence ID" value="NZ_CP033972.1"/>
</dbReference>
<proteinExistence type="predicted"/>
<dbReference type="PANTHER" id="PTHR40260:SF2">
    <property type="entry name" value="BLR8190 PROTEIN"/>
    <property type="match status" value="1"/>
</dbReference>